<dbReference type="InterPro" id="IPR015422">
    <property type="entry name" value="PyrdxlP-dep_Trfase_small"/>
</dbReference>
<dbReference type="Pfam" id="PF01212">
    <property type="entry name" value="Beta_elim_lyase"/>
    <property type="match status" value="1"/>
</dbReference>
<reference evidence="7" key="1">
    <citation type="submission" date="2021-09" db="EMBL/GenBank/DDBJ databases">
        <title>Genome analysis of Fictibacillus sp. KIGAM418 isolated from marine sediment.</title>
        <authorList>
            <person name="Seo M.-J."/>
            <person name="Cho E.-S."/>
            <person name="Hwang C.Y."/>
        </authorList>
    </citation>
    <scope>NUCLEOTIDE SEQUENCE</scope>
    <source>
        <strain evidence="7">KIGAM418</strain>
    </source>
</reference>
<dbReference type="PIRSF" id="PIRSF017617">
    <property type="entry name" value="Thr_aldolase"/>
    <property type="match status" value="1"/>
</dbReference>
<accession>A0A9X1XDS3</accession>
<evidence type="ECO:0000256" key="5">
    <source>
        <dbReference type="PIRSR" id="PIRSR017617-1"/>
    </source>
</evidence>
<evidence type="ECO:0000313" key="8">
    <source>
        <dbReference type="Proteomes" id="UP001139011"/>
    </source>
</evidence>
<evidence type="ECO:0000259" key="6">
    <source>
        <dbReference type="Pfam" id="PF01212"/>
    </source>
</evidence>
<comment type="similarity">
    <text evidence="2">Belongs to the threonine aldolase family.</text>
</comment>
<feature type="modified residue" description="N6-(pyridoxal phosphate)lysine" evidence="5">
    <location>
        <position position="199"/>
    </location>
</feature>
<comment type="caution">
    <text evidence="7">The sequence shown here is derived from an EMBL/GenBank/DDBJ whole genome shotgun (WGS) entry which is preliminary data.</text>
</comment>
<dbReference type="InterPro" id="IPR023603">
    <property type="entry name" value="Low_specificity_L-TA-like"/>
</dbReference>
<sequence length="346" mass="37222">MIDLRSDTVTKPTEEMRRAMYEAEVGDDVYSEDPSINALEEAAAEILGKENALFVTSGTQGNQVAILTHSVSGSEVIMEADSHIFMYEAAAASAFAGIQPRPLKGIRGSIQPEDLLQAIRSEDIHHPETSLVCLENTHNRAGGAVISAEDMAAIYKICRTNKIPVHLDGARLFNAAAASNLSVKTLSSHCDTVQICLSKGLGAPAGSILAGSASFIHKAKKWRKRLGGGLRQGGVLAAPGMIALKKMAHRLHDDHIKAAKLAQSLAEQPALFVENRVDTNIVLVNIGQTGFSTSRFLQLLKEEGVLAVAFGPQTIRFTTHYEISIKDIEQAIEKISKIVSAKVILH</sequence>
<proteinExistence type="inferred from homology"/>
<evidence type="ECO:0000256" key="4">
    <source>
        <dbReference type="ARBA" id="ARBA00023239"/>
    </source>
</evidence>
<keyword evidence="4 7" id="KW-0456">Lyase</keyword>
<dbReference type="FunFam" id="3.40.640.10:FF:000030">
    <property type="entry name" value="Low-specificity L-threonine aldolase"/>
    <property type="match status" value="1"/>
</dbReference>
<gene>
    <name evidence="7" type="primary">ltaE</name>
    <name evidence="7" type="ORF">LCY76_11345</name>
</gene>
<dbReference type="Proteomes" id="UP001139011">
    <property type="component" value="Unassembled WGS sequence"/>
</dbReference>
<keyword evidence="8" id="KW-1185">Reference proteome</keyword>
<dbReference type="EC" id="4.1.2.48" evidence="7"/>
<dbReference type="InterPro" id="IPR001597">
    <property type="entry name" value="ArAA_b-elim_lyase/Thr_aldolase"/>
</dbReference>
<evidence type="ECO:0000256" key="2">
    <source>
        <dbReference type="ARBA" id="ARBA00006966"/>
    </source>
</evidence>
<dbReference type="InterPro" id="IPR015421">
    <property type="entry name" value="PyrdxlP-dep_Trfase_major"/>
</dbReference>
<organism evidence="7 8">
    <name type="scientific">Fictibacillus marinisediminis</name>
    <dbReference type="NCBI Taxonomy" id="2878389"/>
    <lineage>
        <taxon>Bacteria</taxon>
        <taxon>Bacillati</taxon>
        <taxon>Bacillota</taxon>
        <taxon>Bacilli</taxon>
        <taxon>Bacillales</taxon>
        <taxon>Fictibacillaceae</taxon>
        <taxon>Fictibacillus</taxon>
    </lineage>
</organism>
<dbReference type="SUPFAM" id="SSF53383">
    <property type="entry name" value="PLP-dependent transferases"/>
    <property type="match status" value="1"/>
</dbReference>
<dbReference type="GO" id="GO:0006567">
    <property type="term" value="P:L-threonine catabolic process"/>
    <property type="evidence" value="ECO:0007669"/>
    <property type="project" value="TreeGrafter"/>
</dbReference>
<dbReference type="Gene3D" id="3.40.640.10">
    <property type="entry name" value="Type I PLP-dependent aspartate aminotransferase-like (Major domain)"/>
    <property type="match status" value="1"/>
</dbReference>
<dbReference type="Gene3D" id="3.90.1150.10">
    <property type="entry name" value="Aspartate Aminotransferase, domain 1"/>
    <property type="match status" value="1"/>
</dbReference>
<comment type="cofactor">
    <cofactor evidence="1">
        <name>pyridoxal 5'-phosphate</name>
        <dbReference type="ChEBI" id="CHEBI:597326"/>
    </cofactor>
</comment>
<dbReference type="GO" id="GO:0006545">
    <property type="term" value="P:glycine biosynthetic process"/>
    <property type="evidence" value="ECO:0007669"/>
    <property type="project" value="TreeGrafter"/>
</dbReference>
<dbReference type="InterPro" id="IPR015424">
    <property type="entry name" value="PyrdxlP-dep_Trfase"/>
</dbReference>
<feature type="domain" description="Aromatic amino acid beta-eliminating lyase/threonine aldolase" evidence="6">
    <location>
        <begin position="3"/>
        <end position="286"/>
    </location>
</feature>
<evidence type="ECO:0000313" key="7">
    <source>
        <dbReference type="EMBL" id="MCK6257190.1"/>
    </source>
</evidence>
<dbReference type="PANTHER" id="PTHR48097">
    <property type="entry name" value="L-THREONINE ALDOLASE-RELATED"/>
    <property type="match status" value="1"/>
</dbReference>
<dbReference type="GO" id="GO:0005829">
    <property type="term" value="C:cytosol"/>
    <property type="evidence" value="ECO:0007669"/>
    <property type="project" value="TreeGrafter"/>
</dbReference>
<dbReference type="NCBIfam" id="NF007825">
    <property type="entry name" value="PRK10534.1"/>
    <property type="match status" value="1"/>
</dbReference>
<evidence type="ECO:0000256" key="1">
    <source>
        <dbReference type="ARBA" id="ARBA00001933"/>
    </source>
</evidence>
<dbReference type="GO" id="GO:0008732">
    <property type="term" value="F:L-allo-threonine aldolase activity"/>
    <property type="evidence" value="ECO:0007669"/>
    <property type="project" value="TreeGrafter"/>
</dbReference>
<dbReference type="RefSeq" id="WP_248252713.1">
    <property type="nucleotide sequence ID" value="NZ_JAIWJX010000002.1"/>
</dbReference>
<dbReference type="EMBL" id="JAIWJX010000002">
    <property type="protein sequence ID" value="MCK6257190.1"/>
    <property type="molecule type" value="Genomic_DNA"/>
</dbReference>
<dbReference type="CDD" id="cd06502">
    <property type="entry name" value="TA_like"/>
    <property type="match status" value="1"/>
</dbReference>
<evidence type="ECO:0000256" key="3">
    <source>
        <dbReference type="ARBA" id="ARBA00022898"/>
    </source>
</evidence>
<dbReference type="NCBIfam" id="NF041359">
    <property type="entry name" value="GntG_guanitoxin"/>
    <property type="match status" value="1"/>
</dbReference>
<dbReference type="PANTHER" id="PTHR48097:SF9">
    <property type="entry name" value="L-THREONINE ALDOLASE"/>
    <property type="match status" value="1"/>
</dbReference>
<protein>
    <submittedName>
        <fullName evidence="7">Low-specificity L-threonine aldolase</fullName>
        <ecNumber evidence="7">4.1.2.48</ecNumber>
    </submittedName>
</protein>
<dbReference type="AlphaFoldDB" id="A0A9X1XDS3"/>
<keyword evidence="3" id="KW-0663">Pyridoxal phosphate</keyword>
<name>A0A9X1XDS3_9BACL</name>